<keyword evidence="3 4" id="KW-0808">Transferase</keyword>
<dbReference type="EC" id="2.1.1.45" evidence="1 4"/>
<accession>A0A5C7J2K7</accession>
<feature type="domain" description="Thymidylate synthase/dCMP hydroxymethylase" evidence="5">
    <location>
        <begin position="8"/>
        <end position="109"/>
    </location>
</feature>
<comment type="subunit">
    <text evidence="4">Homodimer.</text>
</comment>
<dbReference type="GO" id="GO:0006235">
    <property type="term" value="P:dTTP biosynthetic process"/>
    <property type="evidence" value="ECO:0007669"/>
    <property type="project" value="UniProtKB-UniRule"/>
</dbReference>
<dbReference type="InterPro" id="IPR000398">
    <property type="entry name" value="Thymidylate_synthase"/>
</dbReference>
<keyword evidence="2 4" id="KW-0489">Methyltransferase</keyword>
<dbReference type="GO" id="GO:0004799">
    <property type="term" value="F:thymidylate synthase activity"/>
    <property type="evidence" value="ECO:0007669"/>
    <property type="project" value="UniProtKB-UniRule"/>
</dbReference>
<feature type="binding site" description="in other chain" evidence="4">
    <location>
        <begin position="345"/>
        <end position="347"/>
    </location>
    <ligand>
        <name>dUMP</name>
        <dbReference type="ChEBI" id="CHEBI:246422"/>
        <note>ligand shared between dimeric partners</note>
    </ligand>
</feature>
<comment type="similarity">
    <text evidence="4">Belongs to the thymidylate synthase family. Bacterial-type ThyA subfamily.</text>
</comment>
<feature type="binding site" evidence="4">
    <location>
        <position position="307"/>
    </location>
    <ligand>
        <name>(6R)-5,10-methylene-5,6,7,8-tetrahydrofolate</name>
        <dbReference type="ChEBI" id="CHEBI:15636"/>
    </ligand>
</feature>
<comment type="catalytic activity">
    <reaction evidence="4">
        <text>dUMP + (6R)-5,10-methylene-5,6,7,8-tetrahydrofolate = 7,8-dihydrofolate + dTMP</text>
        <dbReference type="Rhea" id="RHEA:12104"/>
        <dbReference type="ChEBI" id="CHEBI:15636"/>
        <dbReference type="ChEBI" id="CHEBI:57451"/>
        <dbReference type="ChEBI" id="CHEBI:63528"/>
        <dbReference type="ChEBI" id="CHEBI:246422"/>
        <dbReference type="EC" id="2.1.1.45"/>
    </reaction>
</comment>
<dbReference type="GO" id="GO:0005829">
    <property type="term" value="C:cytosol"/>
    <property type="evidence" value="ECO:0007669"/>
    <property type="project" value="TreeGrafter"/>
</dbReference>
<dbReference type="EMBL" id="SSDS01000111">
    <property type="protein sequence ID" value="TXG75741.1"/>
    <property type="molecule type" value="Genomic_DNA"/>
</dbReference>
<gene>
    <name evidence="4 6" type="primary">thyA</name>
    <name evidence="6" type="ORF">E6Q11_06885</name>
</gene>
<evidence type="ECO:0000256" key="2">
    <source>
        <dbReference type="ARBA" id="ARBA00022603"/>
    </source>
</evidence>
<evidence type="ECO:0000256" key="4">
    <source>
        <dbReference type="HAMAP-Rule" id="MF_00008"/>
    </source>
</evidence>
<dbReference type="UniPathway" id="UPA00575"/>
<dbReference type="CDD" id="cd00351">
    <property type="entry name" value="TS_Pyrimidine_HMase"/>
    <property type="match status" value="1"/>
</dbReference>
<evidence type="ECO:0000313" key="6">
    <source>
        <dbReference type="EMBL" id="TXG75741.1"/>
    </source>
</evidence>
<evidence type="ECO:0000256" key="1">
    <source>
        <dbReference type="ARBA" id="ARBA00011947"/>
    </source>
</evidence>
<feature type="binding site" description="in other chain" evidence="4">
    <location>
        <position position="27"/>
    </location>
    <ligand>
        <name>dUMP</name>
        <dbReference type="ChEBI" id="CHEBI:246422"/>
        <note>ligand shared between dimeric partners</note>
    </ligand>
</feature>
<dbReference type="SUPFAM" id="SSF55831">
    <property type="entry name" value="Thymidylate synthase/dCMP hydroxymethylase"/>
    <property type="match status" value="1"/>
</dbReference>
<dbReference type="InterPro" id="IPR023451">
    <property type="entry name" value="Thymidate_synth/dCMP_Mease_dom"/>
</dbReference>
<comment type="pathway">
    <text evidence="4">Pyrimidine metabolism; dTTP biosynthesis.</text>
</comment>
<dbReference type="GO" id="GO:0032259">
    <property type="term" value="P:methylation"/>
    <property type="evidence" value="ECO:0007669"/>
    <property type="project" value="UniProtKB-KW"/>
</dbReference>
<dbReference type="PANTHER" id="PTHR11548">
    <property type="entry name" value="THYMIDYLATE SYNTHASE 1"/>
    <property type="match status" value="1"/>
</dbReference>
<dbReference type="Gene3D" id="3.30.572.10">
    <property type="entry name" value="Thymidylate synthase/dCMP hydroxymethylase domain"/>
    <property type="match status" value="2"/>
</dbReference>
<protein>
    <recommendedName>
        <fullName evidence="1 4">Thymidylate synthase</fullName>
        <shortName evidence="4">TS</shortName>
        <shortName evidence="4">TSase</shortName>
        <ecNumber evidence="1 4">2.1.1.45</ecNumber>
    </recommendedName>
</protein>
<feature type="binding site" evidence="4">
    <location>
        <begin position="264"/>
        <end position="265"/>
    </location>
    <ligand>
        <name>dUMP</name>
        <dbReference type="ChEBI" id="CHEBI:246422"/>
        <note>ligand shared between dimeric partners</note>
    </ligand>
</feature>
<comment type="caution">
    <text evidence="4">Lacks conserved residue(s) required for the propagation of feature annotation.</text>
</comment>
<evidence type="ECO:0000313" key="7">
    <source>
        <dbReference type="Proteomes" id="UP000321026"/>
    </source>
</evidence>
<dbReference type="InterPro" id="IPR045097">
    <property type="entry name" value="Thymidate_synth/dCMP_Mease"/>
</dbReference>
<sequence>MSNVDELKYIDLLAKCLSEGSDCEVDRNGAKVRKIFGHQMRFDISNDVIPVLTTKKVFTRGITTELVFFIKGLTNNQYLEDRGVKIWELWKNASGDLPNTYGKQWRRTEVVNPFLNYGWIEARRHLHASHNTCHIDVSSSDQVSLTTDLDCRLYELWMQVVGQDRAYVYHPSWGSFDQFKRDVCNLPYYTSWVCSATADRYVLSPEYYGCCQQGPDTSIFMPKDMVLMYRQYHAAGDHGVYAPQLVIDQLTMLIDGIVNRPNDRRHVMSAWNVGDLATCALPPCHAMFQVFVDGDYISGQLYQRSADLFLGVPFNIVQYSMLLHYIAAITGKTAKEFIWTGGDCHIYHDQIASVQQQLSRRDGTQAFPTLRYLGDRHFNPTDLKPEDFEVVGYQSLSTITAPVTA</sequence>
<feature type="active site" description="Nucleophile" evidence="4">
    <location>
        <position position="284"/>
    </location>
</feature>
<evidence type="ECO:0000259" key="5">
    <source>
        <dbReference type="Pfam" id="PF00303"/>
    </source>
</evidence>
<keyword evidence="4" id="KW-0963">Cytoplasm</keyword>
<proteinExistence type="inferred from homology"/>
<reference evidence="6 7" key="1">
    <citation type="submission" date="2018-09" db="EMBL/GenBank/DDBJ databases">
        <title>Metagenome Assembled Genomes from an Advanced Water Purification Facility.</title>
        <authorList>
            <person name="Stamps B.W."/>
            <person name="Spear J.R."/>
        </authorList>
    </citation>
    <scope>NUCLEOTIDE SEQUENCE [LARGE SCALE GENOMIC DNA]</scope>
    <source>
        <strain evidence="6">Bin_63_2</strain>
    </source>
</reference>
<feature type="binding site" description="in other chain" evidence="4">
    <location>
        <begin position="304"/>
        <end position="307"/>
    </location>
    <ligand>
        <name>dUMP</name>
        <dbReference type="ChEBI" id="CHEBI:246422"/>
        <note>ligand shared between dimeric partners</note>
    </ligand>
</feature>
<feature type="domain" description="Thymidylate synthase/dCMP hydroxymethylase" evidence="5">
    <location>
        <begin position="243"/>
        <end position="404"/>
    </location>
</feature>
<comment type="caution">
    <text evidence="6">The sequence shown here is derived from an EMBL/GenBank/DDBJ whole genome shotgun (WGS) entry which is preliminary data.</text>
</comment>
<organism evidence="6 7">
    <name type="scientific">Candidatus Dojkabacteria bacterium</name>
    <dbReference type="NCBI Taxonomy" id="2099670"/>
    <lineage>
        <taxon>Bacteria</taxon>
        <taxon>Candidatus Dojkabacteria</taxon>
    </lineage>
</organism>
<dbReference type="AlphaFoldDB" id="A0A5C7J2K7"/>
<dbReference type="Pfam" id="PF00303">
    <property type="entry name" value="Thymidylat_synt"/>
    <property type="match status" value="2"/>
</dbReference>
<comment type="subcellular location">
    <subcellularLocation>
        <location evidence="4">Cytoplasm</location>
    </subcellularLocation>
</comment>
<name>A0A5C7J2K7_9BACT</name>
<dbReference type="NCBIfam" id="TIGR03284">
    <property type="entry name" value="thym_sym"/>
    <property type="match status" value="1"/>
</dbReference>
<feature type="binding site" description="in other chain" evidence="4">
    <location>
        <position position="315"/>
    </location>
    <ligand>
        <name>dUMP</name>
        <dbReference type="ChEBI" id="CHEBI:246422"/>
        <note>ligand shared between dimeric partners</note>
    </ligand>
</feature>
<dbReference type="HAMAP" id="MF_00008">
    <property type="entry name" value="Thymidy_synth_bact"/>
    <property type="match status" value="1"/>
</dbReference>
<dbReference type="Proteomes" id="UP000321026">
    <property type="component" value="Unassembled WGS sequence"/>
</dbReference>
<keyword evidence="4" id="KW-0545">Nucleotide biosynthesis</keyword>
<dbReference type="InterPro" id="IPR036926">
    <property type="entry name" value="Thymidate_synth/dCMP_Mease_sf"/>
</dbReference>
<comment type="function">
    <text evidence="4">Catalyzes the reductive methylation of 2'-deoxyuridine-5'-monophosphate (dUMP) to 2'-deoxythymidine-5'-monophosphate (dTMP) while utilizing 5,10-methylenetetrahydrofolate (mTHF) as the methyl donor and reductant in the reaction, yielding dihydrofolate (DHF) as a by-product. This enzymatic reaction provides an intracellular de novo source of dTMP, an essential precursor for DNA biosynthesis.</text>
</comment>
<evidence type="ECO:0000256" key="3">
    <source>
        <dbReference type="ARBA" id="ARBA00022679"/>
    </source>
</evidence>
<dbReference type="GO" id="GO:0006231">
    <property type="term" value="P:dTMP biosynthetic process"/>
    <property type="evidence" value="ECO:0007669"/>
    <property type="project" value="UniProtKB-UniRule"/>
</dbReference>
<dbReference type="PANTHER" id="PTHR11548:SF1">
    <property type="entry name" value="THYMIDYLATE SYNTHASE 1"/>
    <property type="match status" value="1"/>
</dbReference>